<evidence type="ECO:0000256" key="1">
    <source>
        <dbReference type="ARBA" id="ARBA00015683"/>
    </source>
</evidence>
<dbReference type="Pfam" id="PF15390">
    <property type="entry name" value="WDCP"/>
    <property type="match status" value="2"/>
</dbReference>
<evidence type="ECO:0000256" key="3">
    <source>
        <dbReference type="ARBA" id="ARBA00022737"/>
    </source>
</evidence>
<evidence type="ECO:0000256" key="4">
    <source>
        <dbReference type="ARBA" id="ARBA00023054"/>
    </source>
</evidence>
<dbReference type="CTD" id="20249016"/>
<dbReference type="GO" id="GO:0019900">
    <property type="term" value="F:kinase binding"/>
    <property type="evidence" value="ECO:0007669"/>
    <property type="project" value="TreeGrafter"/>
</dbReference>
<dbReference type="Proteomes" id="UP000030746">
    <property type="component" value="Unassembled WGS sequence"/>
</dbReference>
<evidence type="ECO:0000256" key="2">
    <source>
        <dbReference type="ARBA" id="ARBA00022574"/>
    </source>
</evidence>
<keyword evidence="2" id="KW-0853">WD repeat</keyword>
<dbReference type="PANTHER" id="PTHR14897:SF5">
    <property type="entry name" value="WD REPEAT AND COILED-COIL-CONTAINING PROTEIN"/>
    <property type="match status" value="1"/>
</dbReference>
<dbReference type="RefSeq" id="XP_009055953.1">
    <property type="nucleotide sequence ID" value="XM_009057705.1"/>
</dbReference>
<accession>V4A913</accession>
<sequence length="655" mass="72779">MNLGESILKRSGVNGLAHAIHPRHGLVWSDGKAIFLSPLNIFNNQLHNSSSTRLGEFDNVENVCWSNDVNETTCFMCVIHNNYVTVWKVTGLSPKLSFKQVRKINVKPIPQGVLWNPKCDVLCLFSRNQVSFYFNHLKQKGSYAFPPLVSGKINCGCWSRDGNKLLVCVGSSLLIYTWSNIETSLSDFMPSAWTLPKSDGNVTAIVPVNDSKYICCVDLPLERLCHNQDLYLIPELPESDNNNKYEKDVLKSGNSISIKDQLFNLPKNPQSSGCIIVGCNNLPQLQIYTVSESTLTFTTQIQLQKNERPKGISSVSGNVTNVVNGVLILIGELEKKENIFPSSGTDCDYKLSVQYYPVTPDRSLQHCHSHSEIDKVKICRPSSKIKSVSESALKQIQVSENTEPVSLVIPQPVTITPSSKSLISNIDDTIPSNTQLELEKTGFKDSVPKFHSELDNVRSTDSHFTRKKSQIVKGNKSKLLYDESQVSASGLTHKKLDQLEDSLSDPGLSISSCNSGNYEVLESLVETQKDQIEELQKKVQSLSMLVDESSVINITKYQTPEDPDHVKVVCVYDNGSTRSRKFLLDNGRLQLDTLKRAFKLDYIELIIDDDPMVLSSNIDGYIPIKFIPGSTLNITGDATADIIASIKHSTIASRA</sequence>
<organism evidence="6 7">
    <name type="scientific">Lottia gigantea</name>
    <name type="common">Giant owl limpet</name>
    <dbReference type="NCBI Taxonomy" id="225164"/>
    <lineage>
        <taxon>Eukaryota</taxon>
        <taxon>Metazoa</taxon>
        <taxon>Spiralia</taxon>
        <taxon>Lophotrochozoa</taxon>
        <taxon>Mollusca</taxon>
        <taxon>Gastropoda</taxon>
        <taxon>Patellogastropoda</taxon>
        <taxon>Lottioidea</taxon>
        <taxon>Lottiidae</taxon>
        <taxon>Lottia</taxon>
    </lineage>
</organism>
<keyword evidence="7" id="KW-1185">Reference proteome</keyword>
<dbReference type="EMBL" id="KB201931">
    <property type="protein sequence ID" value="ESO93252.1"/>
    <property type="molecule type" value="Genomic_DNA"/>
</dbReference>
<keyword evidence="3" id="KW-0677">Repeat</keyword>
<dbReference type="OrthoDB" id="6409262at2759"/>
<dbReference type="GeneID" id="20249016"/>
<proteinExistence type="predicted"/>
<dbReference type="KEGG" id="lgi:LOTGIDRAFT_232702"/>
<dbReference type="AlphaFoldDB" id="V4A913"/>
<evidence type="ECO:0000313" key="6">
    <source>
        <dbReference type="EMBL" id="ESO93252.1"/>
    </source>
</evidence>
<dbReference type="OMA" id="CAIEPTM"/>
<dbReference type="PANTHER" id="PTHR14897">
    <property type="entry name" value="WD REPEAT AND COILED-COIL-CONTAINING PROTEIN"/>
    <property type="match status" value="1"/>
</dbReference>
<keyword evidence="4 5" id="KW-0175">Coiled coil</keyword>
<gene>
    <name evidence="6" type="ORF">LOTGIDRAFT_232702</name>
</gene>
<dbReference type="InterPro" id="IPR028041">
    <property type="entry name" value="WDCP"/>
</dbReference>
<feature type="coiled-coil region" evidence="5">
    <location>
        <begin position="518"/>
        <end position="545"/>
    </location>
</feature>
<name>V4A913_LOTGI</name>
<dbReference type="SUPFAM" id="SSF75011">
    <property type="entry name" value="3-carboxy-cis,cis-mucoante lactonizing enzyme"/>
    <property type="match status" value="1"/>
</dbReference>
<evidence type="ECO:0000256" key="5">
    <source>
        <dbReference type="SAM" id="Coils"/>
    </source>
</evidence>
<dbReference type="HOGENOM" id="CLU_380025_0_0_1"/>
<evidence type="ECO:0000313" key="7">
    <source>
        <dbReference type="Proteomes" id="UP000030746"/>
    </source>
</evidence>
<reference evidence="6 7" key="1">
    <citation type="journal article" date="2013" name="Nature">
        <title>Insights into bilaterian evolution from three spiralian genomes.</title>
        <authorList>
            <person name="Simakov O."/>
            <person name="Marletaz F."/>
            <person name="Cho S.J."/>
            <person name="Edsinger-Gonzales E."/>
            <person name="Havlak P."/>
            <person name="Hellsten U."/>
            <person name="Kuo D.H."/>
            <person name="Larsson T."/>
            <person name="Lv J."/>
            <person name="Arendt D."/>
            <person name="Savage R."/>
            <person name="Osoegawa K."/>
            <person name="de Jong P."/>
            <person name="Grimwood J."/>
            <person name="Chapman J.A."/>
            <person name="Shapiro H."/>
            <person name="Aerts A."/>
            <person name="Otillar R.P."/>
            <person name="Terry A.Y."/>
            <person name="Boore J.L."/>
            <person name="Grigoriev I.V."/>
            <person name="Lindberg D.R."/>
            <person name="Seaver E.C."/>
            <person name="Weisblat D.A."/>
            <person name="Putnam N.H."/>
            <person name="Rokhsar D.S."/>
        </authorList>
    </citation>
    <scope>NUCLEOTIDE SEQUENCE [LARGE SCALE GENOMIC DNA]</scope>
</reference>
<protein>
    <recommendedName>
        <fullName evidence="1">WD repeat and coiled-coil-containing protein</fullName>
    </recommendedName>
</protein>